<dbReference type="GO" id="GO:0005886">
    <property type="term" value="C:plasma membrane"/>
    <property type="evidence" value="ECO:0007669"/>
    <property type="project" value="UniProtKB-SubCell"/>
</dbReference>
<comment type="cofactor">
    <cofactor evidence="1 12">
        <name>pyridoxal 5'-phosphate</name>
        <dbReference type="ChEBI" id="CHEBI:597326"/>
    </cofactor>
</comment>
<dbReference type="Gene3D" id="3.40.640.10">
    <property type="entry name" value="Type I PLP-dependent aspartate aminotransferase-like (Major domain)"/>
    <property type="match status" value="1"/>
</dbReference>
<evidence type="ECO:0000256" key="6">
    <source>
        <dbReference type="ARBA" id="ARBA00022576"/>
    </source>
</evidence>
<keyword evidence="9" id="KW-0067">ATP-binding</keyword>
<name>A0A5E7SJY6_PSEFL</name>
<dbReference type="PROSITE" id="PS00105">
    <property type="entry name" value="AA_TRANSFER_CLASS_1"/>
    <property type="match status" value="1"/>
</dbReference>
<dbReference type="CDD" id="cd03262">
    <property type="entry name" value="ABC_HisP_GlnQ"/>
    <property type="match status" value="1"/>
</dbReference>
<evidence type="ECO:0000313" key="15">
    <source>
        <dbReference type="Proteomes" id="UP000326611"/>
    </source>
</evidence>
<keyword evidence="11" id="KW-0029">Amino-acid transport</keyword>
<organism evidence="14 15">
    <name type="scientific">Pseudomonas fluorescens</name>
    <dbReference type="NCBI Taxonomy" id="294"/>
    <lineage>
        <taxon>Bacteria</taxon>
        <taxon>Pseudomonadati</taxon>
        <taxon>Pseudomonadota</taxon>
        <taxon>Gammaproteobacteria</taxon>
        <taxon>Pseudomonadales</taxon>
        <taxon>Pseudomonadaceae</taxon>
        <taxon>Pseudomonas</taxon>
    </lineage>
</organism>
<proteinExistence type="inferred from homology"/>
<evidence type="ECO:0000256" key="7">
    <source>
        <dbReference type="ARBA" id="ARBA00022679"/>
    </source>
</evidence>
<evidence type="ECO:0000313" key="14">
    <source>
        <dbReference type="EMBL" id="VVP86599.1"/>
    </source>
</evidence>
<keyword evidence="7 12" id="KW-0808">Transferase</keyword>
<reference evidence="14 15" key="1">
    <citation type="submission" date="2019-09" db="EMBL/GenBank/DDBJ databases">
        <authorList>
            <person name="Chandra G."/>
            <person name="Truman W A."/>
        </authorList>
    </citation>
    <scope>NUCLEOTIDE SEQUENCE [LARGE SCALE GENOMIC DNA]</scope>
    <source>
        <strain evidence="14">PS918</strain>
    </source>
</reference>
<accession>A0A5E7SJY6</accession>
<evidence type="ECO:0000256" key="8">
    <source>
        <dbReference type="ARBA" id="ARBA00022741"/>
    </source>
</evidence>
<dbReference type="PANTHER" id="PTHR46383">
    <property type="entry name" value="ASPARTATE AMINOTRANSFERASE"/>
    <property type="match status" value="1"/>
</dbReference>
<evidence type="ECO:0000256" key="3">
    <source>
        <dbReference type="ARBA" id="ARBA00005417"/>
    </source>
</evidence>
<keyword evidence="6 12" id="KW-0032">Aminotransferase</keyword>
<comment type="similarity">
    <text evidence="3">Belongs to the ABC transporter superfamily.</text>
</comment>
<dbReference type="FunFam" id="3.40.50.300:FF:000020">
    <property type="entry name" value="Amino acid ABC transporter ATP-binding component"/>
    <property type="match status" value="1"/>
</dbReference>
<evidence type="ECO:0000256" key="12">
    <source>
        <dbReference type="RuleBase" id="RU000481"/>
    </source>
</evidence>
<dbReference type="CDD" id="cd00609">
    <property type="entry name" value="AAT_like"/>
    <property type="match status" value="1"/>
</dbReference>
<dbReference type="Pfam" id="PF00005">
    <property type="entry name" value="ABC_tran"/>
    <property type="match status" value="1"/>
</dbReference>
<dbReference type="GO" id="GO:0030170">
    <property type="term" value="F:pyridoxal phosphate binding"/>
    <property type="evidence" value="ECO:0007669"/>
    <property type="project" value="InterPro"/>
</dbReference>
<dbReference type="GO" id="GO:0008483">
    <property type="term" value="F:transaminase activity"/>
    <property type="evidence" value="ECO:0007669"/>
    <property type="project" value="UniProtKB-KW"/>
</dbReference>
<dbReference type="InterPro" id="IPR015421">
    <property type="entry name" value="PyrdxlP-dep_Trfase_major"/>
</dbReference>
<comment type="similarity">
    <text evidence="4 12">Belongs to the class-I pyridoxal-phosphate-dependent aminotransferase family.</text>
</comment>
<dbReference type="SUPFAM" id="SSF53383">
    <property type="entry name" value="PLP-dependent transferases"/>
    <property type="match status" value="1"/>
</dbReference>
<evidence type="ECO:0000256" key="5">
    <source>
        <dbReference type="ARBA" id="ARBA00022448"/>
    </source>
</evidence>
<dbReference type="InterPro" id="IPR003593">
    <property type="entry name" value="AAA+_ATPase"/>
</dbReference>
<dbReference type="PROSITE" id="PS00211">
    <property type="entry name" value="ABC_TRANSPORTER_1"/>
    <property type="match status" value="1"/>
</dbReference>
<keyword evidence="8" id="KW-0547">Nucleotide-binding</keyword>
<dbReference type="InterPro" id="IPR015424">
    <property type="entry name" value="PyrdxlP-dep_Trfase"/>
</dbReference>
<dbReference type="PROSITE" id="PS50893">
    <property type="entry name" value="ABC_TRANSPORTER_2"/>
    <property type="match status" value="1"/>
</dbReference>
<evidence type="ECO:0000256" key="9">
    <source>
        <dbReference type="ARBA" id="ARBA00022840"/>
    </source>
</evidence>
<dbReference type="RefSeq" id="WP_150770879.1">
    <property type="nucleotide sequence ID" value="NZ_CABVIY010000003.1"/>
</dbReference>
<dbReference type="InterPro" id="IPR050596">
    <property type="entry name" value="AspAT/PAT-like"/>
</dbReference>
<dbReference type="InterPro" id="IPR017871">
    <property type="entry name" value="ABC_transporter-like_CS"/>
</dbReference>
<dbReference type="EMBL" id="CABVIY010000003">
    <property type="protein sequence ID" value="VVP86599.1"/>
    <property type="molecule type" value="Genomic_DNA"/>
</dbReference>
<comment type="subcellular location">
    <subcellularLocation>
        <location evidence="2">Cell inner membrane</location>
        <topology evidence="2">Peripheral membrane protein</topology>
    </subcellularLocation>
</comment>
<dbReference type="InterPro" id="IPR003439">
    <property type="entry name" value="ABC_transporter-like_ATP-bd"/>
</dbReference>
<dbReference type="GO" id="GO:0006865">
    <property type="term" value="P:amino acid transport"/>
    <property type="evidence" value="ECO:0007669"/>
    <property type="project" value="UniProtKB-KW"/>
</dbReference>
<evidence type="ECO:0000256" key="10">
    <source>
        <dbReference type="ARBA" id="ARBA00022898"/>
    </source>
</evidence>
<dbReference type="Pfam" id="PF00155">
    <property type="entry name" value="Aminotran_1_2"/>
    <property type="match status" value="1"/>
</dbReference>
<dbReference type="SUPFAM" id="SSF52540">
    <property type="entry name" value="P-loop containing nucleoside triphosphate hydrolases"/>
    <property type="match status" value="1"/>
</dbReference>
<protein>
    <recommendedName>
        <fullName evidence="12">Aminotransferase</fullName>
        <ecNumber evidence="12">2.6.1.-</ecNumber>
    </recommendedName>
</protein>
<evidence type="ECO:0000256" key="4">
    <source>
        <dbReference type="ARBA" id="ARBA00007441"/>
    </source>
</evidence>
<dbReference type="GO" id="GO:0016887">
    <property type="term" value="F:ATP hydrolysis activity"/>
    <property type="evidence" value="ECO:0007669"/>
    <property type="project" value="InterPro"/>
</dbReference>
<gene>
    <name evidence="14" type="primary">dapL_2</name>
    <name evidence="14" type="ORF">PS918_02838</name>
</gene>
<evidence type="ECO:0000256" key="11">
    <source>
        <dbReference type="ARBA" id="ARBA00022970"/>
    </source>
</evidence>
<dbReference type="AlphaFoldDB" id="A0A5E7SJY6"/>
<dbReference type="EC" id="2.6.1.-" evidence="12"/>
<sequence>MRFSPFVERISGQGVAAWDIHYAAYEARRRGEDVIILSVGDPDFPTPDFITDAAIHALREGDTHYTEIAGRLALREAIAARYGKLFDRELQADNVIAVAGAQNALFATSLCLLSAGDEVIALDPMYVTYEATLKASGATLVRVPCSADDDFRLDAAVLAKAITPRTRAIFLSNPNNPTGVVLNREELQALADLAIAHDLWVVIDEVYESLTFEREHLSLAALPGMAERCVTIGSLSKSHAMTGWRIGWIVADPALIAHAETLVLSMLYGLPGFVMEAALKAVQSHDEVSHGMRDIYRRRRDLVVAGLADCPGIAVLKPDAGMFVLIDVRGTGLTSLEFAWRLLREARVSVLDAAAFGEPAQGFVRLSFTLGEERLAEACRRIRDFVLVLKGEARVLVKNPVISRVTSETTVAPSAARTMIEVEKLHKRFGNIEVLKGVSLTAREGEVISLIGASGSGKSTLLRCINMLEVPDQGRILVDGESIHLNQNRPGAPLVSDAKQLVRIRSSLGMVFQNFNLWPHRTVLENLIEAPTQVLRESKAEATERAEALLERVGLAAKRNEYPAFLSGGQQQRVAIARALAMRPKVMLFDEPTSALDPELVGEVLRVIRSLAEEGRTMILVTHEMAFARDVSSKVAFLHQGLIEETGSPDEVFVHPRSERCRQFVNAHQTR</sequence>
<evidence type="ECO:0000256" key="2">
    <source>
        <dbReference type="ARBA" id="ARBA00004417"/>
    </source>
</evidence>
<dbReference type="Gene3D" id="3.90.1150.10">
    <property type="entry name" value="Aspartate Aminotransferase, domain 1"/>
    <property type="match status" value="1"/>
</dbReference>
<dbReference type="Proteomes" id="UP000326611">
    <property type="component" value="Unassembled WGS sequence"/>
</dbReference>
<dbReference type="InterPro" id="IPR027417">
    <property type="entry name" value="P-loop_NTPase"/>
</dbReference>
<dbReference type="InterPro" id="IPR004838">
    <property type="entry name" value="NHTrfase_class1_PyrdxlP-BS"/>
</dbReference>
<dbReference type="Gene3D" id="3.40.50.300">
    <property type="entry name" value="P-loop containing nucleotide triphosphate hydrolases"/>
    <property type="match status" value="1"/>
</dbReference>
<evidence type="ECO:0000256" key="1">
    <source>
        <dbReference type="ARBA" id="ARBA00001933"/>
    </source>
</evidence>
<evidence type="ECO:0000259" key="13">
    <source>
        <dbReference type="PROSITE" id="PS50893"/>
    </source>
</evidence>
<dbReference type="GO" id="GO:0005524">
    <property type="term" value="F:ATP binding"/>
    <property type="evidence" value="ECO:0007669"/>
    <property type="project" value="UniProtKB-KW"/>
</dbReference>
<dbReference type="GO" id="GO:0006520">
    <property type="term" value="P:amino acid metabolic process"/>
    <property type="evidence" value="ECO:0007669"/>
    <property type="project" value="InterPro"/>
</dbReference>
<dbReference type="PANTHER" id="PTHR46383:SF1">
    <property type="entry name" value="ASPARTATE AMINOTRANSFERASE"/>
    <property type="match status" value="1"/>
</dbReference>
<feature type="domain" description="ABC transporter" evidence="13">
    <location>
        <begin position="420"/>
        <end position="665"/>
    </location>
</feature>
<dbReference type="OrthoDB" id="9803354at2"/>
<dbReference type="InterPro" id="IPR015422">
    <property type="entry name" value="PyrdxlP-dep_Trfase_small"/>
</dbReference>
<keyword evidence="10" id="KW-0663">Pyridoxal phosphate</keyword>
<dbReference type="InterPro" id="IPR004839">
    <property type="entry name" value="Aminotransferase_I/II_large"/>
</dbReference>
<dbReference type="SMART" id="SM00382">
    <property type="entry name" value="AAA"/>
    <property type="match status" value="1"/>
</dbReference>
<keyword evidence="5" id="KW-0813">Transport</keyword>
<dbReference type="FunFam" id="3.40.640.10:FF:000033">
    <property type="entry name" value="Aspartate aminotransferase"/>
    <property type="match status" value="1"/>
</dbReference>